<dbReference type="InterPro" id="IPR008991">
    <property type="entry name" value="Translation_prot_SH3-like_sf"/>
</dbReference>
<dbReference type="InterPro" id="IPR005880">
    <property type="entry name" value="Ribosomal_uL2_bac/org-type"/>
</dbReference>
<dbReference type="GO" id="GO:0002181">
    <property type="term" value="P:cytoplasmic translation"/>
    <property type="evidence" value="ECO:0007669"/>
    <property type="project" value="TreeGrafter"/>
</dbReference>
<dbReference type="Gene3D" id="4.10.950.10">
    <property type="entry name" value="Ribosomal protein L2, domain 3"/>
    <property type="match status" value="1"/>
</dbReference>
<evidence type="ECO:0000256" key="2">
    <source>
        <dbReference type="ARBA" id="ARBA00022980"/>
    </source>
</evidence>
<evidence type="ECO:0000313" key="9">
    <source>
        <dbReference type="Proteomes" id="UP000545876"/>
    </source>
</evidence>
<dbReference type="SUPFAM" id="SSF50249">
    <property type="entry name" value="Nucleic acid-binding proteins"/>
    <property type="match status" value="1"/>
</dbReference>
<organism evidence="8 9">
    <name type="scientific">Candidatus Dojkabacteria bacterium</name>
    <dbReference type="NCBI Taxonomy" id="2099670"/>
    <lineage>
        <taxon>Bacteria</taxon>
        <taxon>Candidatus Dojkabacteria</taxon>
    </lineage>
</organism>
<dbReference type="Gene3D" id="2.40.50.140">
    <property type="entry name" value="Nucleic acid-binding proteins"/>
    <property type="match status" value="1"/>
</dbReference>
<keyword evidence="3 4" id="KW-0687">Ribonucleoprotein</keyword>
<dbReference type="SMART" id="SM01382">
    <property type="entry name" value="Ribosomal_L2_C"/>
    <property type="match status" value="1"/>
</dbReference>
<dbReference type="FunFam" id="2.30.30.30:FF:000001">
    <property type="entry name" value="50S ribosomal protein L2"/>
    <property type="match status" value="1"/>
</dbReference>
<dbReference type="PIRSF" id="PIRSF002158">
    <property type="entry name" value="Ribosomal_L2"/>
    <property type="match status" value="1"/>
</dbReference>
<evidence type="ECO:0000259" key="6">
    <source>
        <dbReference type="SMART" id="SM01382"/>
    </source>
</evidence>
<gene>
    <name evidence="4 8" type="primary">rplB</name>
    <name evidence="8" type="ORF">GX656_01785</name>
</gene>
<evidence type="ECO:0000259" key="7">
    <source>
        <dbReference type="SMART" id="SM01383"/>
    </source>
</evidence>
<dbReference type="SUPFAM" id="SSF50104">
    <property type="entry name" value="Translation proteins SH3-like domain"/>
    <property type="match status" value="1"/>
</dbReference>
<comment type="function">
    <text evidence="4">One of the primary rRNA binding proteins. Required for association of the 30S and 50S subunits to form the 70S ribosome, for tRNA binding and peptide bond formation. It has been suggested to have peptidyltransferase activity; this is somewhat controversial. Makes several contacts with the 16S rRNA in the 70S ribosome.</text>
</comment>
<evidence type="ECO:0000256" key="1">
    <source>
        <dbReference type="ARBA" id="ARBA00005636"/>
    </source>
</evidence>
<feature type="domain" description="Large ribosomal subunit protein uL2 C-terminal" evidence="6">
    <location>
        <begin position="124"/>
        <end position="254"/>
    </location>
</feature>
<evidence type="ECO:0000313" key="8">
    <source>
        <dbReference type="EMBL" id="NLD25353.1"/>
    </source>
</evidence>
<feature type="domain" description="Large ribosomal subunit protein uL2 RNA-binding" evidence="7">
    <location>
        <begin position="42"/>
        <end position="118"/>
    </location>
</feature>
<dbReference type="NCBIfam" id="TIGR01171">
    <property type="entry name" value="rplB_bact"/>
    <property type="match status" value="1"/>
</dbReference>
<feature type="compositionally biased region" description="Basic and acidic residues" evidence="5">
    <location>
        <begin position="17"/>
        <end position="29"/>
    </location>
</feature>
<name>A0A847D1K0_9BACT</name>
<dbReference type="GO" id="GO:0015934">
    <property type="term" value="C:large ribosomal subunit"/>
    <property type="evidence" value="ECO:0007669"/>
    <property type="project" value="InterPro"/>
</dbReference>
<dbReference type="GO" id="GO:0019843">
    <property type="term" value="F:rRNA binding"/>
    <property type="evidence" value="ECO:0007669"/>
    <property type="project" value="UniProtKB-UniRule"/>
</dbReference>
<dbReference type="InterPro" id="IPR002171">
    <property type="entry name" value="Ribosomal_uL2"/>
</dbReference>
<comment type="similarity">
    <text evidence="1 4">Belongs to the universal ribosomal protein uL2 family.</text>
</comment>
<dbReference type="InterPro" id="IPR022666">
    <property type="entry name" value="Ribosomal_uL2_RNA-bd_dom"/>
</dbReference>
<accession>A0A847D1K0</accession>
<reference evidence="8 9" key="1">
    <citation type="journal article" date="2020" name="Biotechnol. Biofuels">
        <title>New insights from the biogas microbiome by comprehensive genome-resolved metagenomics of nearly 1600 species originating from multiple anaerobic digesters.</title>
        <authorList>
            <person name="Campanaro S."/>
            <person name="Treu L."/>
            <person name="Rodriguez-R L.M."/>
            <person name="Kovalovszki A."/>
            <person name="Ziels R.M."/>
            <person name="Maus I."/>
            <person name="Zhu X."/>
            <person name="Kougias P.G."/>
            <person name="Basile A."/>
            <person name="Luo G."/>
            <person name="Schluter A."/>
            <person name="Konstantinidis K.T."/>
            <person name="Angelidaki I."/>
        </authorList>
    </citation>
    <scope>NUCLEOTIDE SEQUENCE [LARGE SCALE GENOMIC DNA]</scope>
    <source>
        <strain evidence="8">AS06rmzACSIP_65</strain>
    </source>
</reference>
<comment type="subunit">
    <text evidence="4">Part of the 50S ribosomal subunit. Forms a bridge to the 30S subunit in the 70S ribosome.</text>
</comment>
<sequence length="283" mass="31148">MAIRKFKPTTSTRRKTALADRSHLNKDGGPKGLTIPKKKKAGRNNQGKITVRHRGGGFKRRIRIVDYKRDKFGIPAKVTGLYFDPNRSAHLALLLYADGERRYIIAPKDLKVGDTIISGESTDVLPGNAMMVKNIPSGTAVHSVENMPGRGAVFARSAGQVIIVQGIDPTGKYVQLKMPSGEIRLVFAECMATIGQVSNEDNLNVKLGKAGRKRNLGWRPEVRGMVMHPAEHPHGGGEGKGVIGGAAKDIWGNLIGTRTRKNRRTEKFIIKTRRTKNRPYAKK</sequence>
<dbReference type="GO" id="GO:0003735">
    <property type="term" value="F:structural constituent of ribosome"/>
    <property type="evidence" value="ECO:0007669"/>
    <property type="project" value="InterPro"/>
</dbReference>
<dbReference type="SMART" id="SM01383">
    <property type="entry name" value="Ribosomal_L2"/>
    <property type="match status" value="1"/>
</dbReference>
<evidence type="ECO:0000256" key="3">
    <source>
        <dbReference type="ARBA" id="ARBA00023274"/>
    </source>
</evidence>
<feature type="compositionally biased region" description="Basic residues" evidence="5">
    <location>
        <begin position="1"/>
        <end position="16"/>
    </location>
</feature>
<protein>
    <recommendedName>
        <fullName evidence="4">Large ribosomal subunit protein uL2</fullName>
    </recommendedName>
</protein>
<dbReference type="InterPro" id="IPR014722">
    <property type="entry name" value="Rib_uL2_dom2"/>
</dbReference>
<keyword evidence="2 4" id="KW-0689">Ribosomal protein</keyword>
<dbReference type="Gene3D" id="2.30.30.30">
    <property type="match status" value="1"/>
</dbReference>
<dbReference type="GO" id="GO:0016740">
    <property type="term" value="F:transferase activity"/>
    <property type="evidence" value="ECO:0007669"/>
    <property type="project" value="InterPro"/>
</dbReference>
<dbReference type="InterPro" id="IPR022669">
    <property type="entry name" value="Ribosomal_uL2_C"/>
</dbReference>
<dbReference type="PANTHER" id="PTHR13691:SF5">
    <property type="entry name" value="LARGE RIBOSOMAL SUBUNIT PROTEIN UL2M"/>
    <property type="match status" value="1"/>
</dbReference>
<dbReference type="InterPro" id="IPR012340">
    <property type="entry name" value="NA-bd_OB-fold"/>
</dbReference>
<comment type="caution">
    <text evidence="8">The sequence shown here is derived from an EMBL/GenBank/DDBJ whole genome shotgun (WGS) entry which is preliminary data.</text>
</comment>
<feature type="region of interest" description="Disordered" evidence="5">
    <location>
        <begin position="1"/>
        <end position="47"/>
    </location>
</feature>
<evidence type="ECO:0000256" key="5">
    <source>
        <dbReference type="SAM" id="MobiDB-lite"/>
    </source>
</evidence>
<keyword evidence="4" id="KW-0699">rRNA-binding</keyword>
<dbReference type="HAMAP" id="MF_01320_B">
    <property type="entry name" value="Ribosomal_uL2_B"/>
    <property type="match status" value="1"/>
</dbReference>
<dbReference type="Proteomes" id="UP000545876">
    <property type="component" value="Unassembled WGS sequence"/>
</dbReference>
<keyword evidence="4" id="KW-0694">RNA-binding</keyword>
<dbReference type="EMBL" id="JAAZBX010000004">
    <property type="protein sequence ID" value="NLD25353.1"/>
    <property type="molecule type" value="Genomic_DNA"/>
</dbReference>
<dbReference type="Pfam" id="PF03947">
    <property type="entry name" value="Ribosomal_L2_C"/>
    <property type="match status" value="1"/>
</dbReference>
<evidence type="ECO:0000256" key="4">
    <source>
        <dbReference type="HAMAP-Rule" id="MF_01320"/>
    </source>
</evidence>
<dbReference type="Pfam" id="PF00181">
    <property type="entry name" value="Ribosomal_L2_N"/>
    <property type="match status" value="1"/>
</dbReference>
<dbReference type="AlphaFoldDB" id="A0A847D1K0"/>
<dbReference type="InterPro" id="IPR014726">
    <property type="entry name" value="Ribosomal_uL2_dom3"/>
</dbReference>
<dbReference type="PANTHER" id="PTHR13691">
    <property type="entry name" value="RIBOSOMAL PROTEIN L2"/>
    <property type="match status" value="1"/>
</dbReference>
<proteinExistence type="inferred from homology"/>